<reference evidence="2 3" key="1">
    <citation type="submission" date="2021-04" db="EMBL/GenBank/DDBJ databases">
        <authorList>
            <person name="Pira H."/>
            <person name="Risdian C."/>
            <person name="Wink J."/>
        </authorList>
    </citation>
    <scope>NUCLEOTIDE SEQUENCE [LARGE SCALE GENOMIC DNA]</scope>
    <source>
        <strain evidence="2 3">WH53</strain>
    </source>
</reference>
<dbReference type="Gene3D" id="2.40.10.220">
    <property type="entry name" value="predicted glycosyltransferase like domains"/>
    <property type="match status" value="1"/>
</dbReference>
<proteinExistence type="predicted"/>
<dbReference type="SUPFAM" id="SSF141371">
    <property type="entry name" value="PilZ domain-like"/>
    <property type="match status" value="1"/>
</dbReference>
<comment type="caution">
    <text evidence="2">The sequence shown here is derived from an EMBL/GenBank/DDBJ whole genome shotgun (WGS) entry which is preliminary data.</text>
</comment>
<accession>A0ABS5Z8K8</accession>
<evidence type="ECO:0000259" key="1">
    <source>
        <dbReference type="Pfam" id="PF07238"/>
    </source>
</evidence>
<feature type="domain" description="PilZ" evidence="1">
    <location>
        <begin position="8"/>
        <end position="108"/>
    </location>
</feature>
<dbReference type="Proteomes" id="UP000690515">
    <property type="component" value="Unassembled WGS sequence"/>
</dbReference>
<dbReference type="Pfam" id="PF07238">
    <property type="entry name" value="PilZ"/>
    <property type="match status" value="1"/>
</dbReference>
<keyword evidence="3" id="KW-1185">Reference proteome</keyword>
<dbReference type="RefSeq" id="WP_215818257.1">
    <property type="nucleotide sequence ID" value="NZ_JAGSOY010000004.1"/>
</dbReference>
<gene>
    <name evidence="2" type="ORF">KCG35_03435</name>
</gene>
<dbReference type="EMBL" id="JAGSOY010000004">
    <property type="protein sequence ID" value="MBU2710103.1"/>
    <property type="molecule type" value="Genomic_DNA"/>
</dbReference>
<organism evidence="2 3">
    <name type="scientific">Zooshikella harenae</name>
    <dbReference type="NCBI Taxonomy" id="2827238"/>
    <lineage>
        <taxon>Bacteria</taxon>
        <taxon>Pseudomonadati</taxon>
        <taxon>Pseudomonadota</taxon>
        <taxon>Gammaproteobacteria</taxon>
        <taxon>Oceanospirillales</taxon>
        <taxon>Zooshikellaceae</taxon>
        <taxon>Zooshikella</taxon>
    </lineage>
</organism>
<protein>
    <submittedName>
        <fullName evidence="2">PilZ domain-containing protein</fullName>
    </submittedName>
</protein>
<dbReference type="InterPro" id="IPR009875">
    <property type="entry name" value="PilZ_domain"/>
</dbReference>
<sequence>MSEEHGIEQRRHPRRAVKWKALIRDKAKEVTVGRTINVSVSGALIEVPQRFNMNEAIDIQIQANYLGKNIKILSRAYVRHSVVRTSDFQIGIEFNGLKPEMEQFLSDFTSGVI</sequence>
<evidence type="ECO:0000313" key="3">
    <source>
        <dbReference type="Proteomes" id="UP000690515"/>
    </source>
</evidence>
<evidence type="ECO:0000313" key="2">
    <source>
        <dbReference type="EMBL" id="MBU2710103.1"/>
    </source>
</evidence>
<name>A0ABS5Z8K8_9GAMM</name>